<dbReference type="AlphaFoldDB" id="A0A4U5NJC7"/>
<evidence type="ECO:0000313" key="1">
    <source>
        <dbReference type="EMBL" id="TKR82942.1"/>
    </source>
</evidence>
<organism evidence="1 2">
    <name type="scientific">Steinernema carpocapsae</name>
    <name type="common">Entomopathogenic nematode</name>
    <dbReference type="NCBI Taxonomy" id="34508"/>
    <lineage>
        <taxon>Eukaryota</taxon>
        <taxon>Metazoa</taxon>
        <taxon>Ecdysozoa</taxon>
        <taxon>Nematoda</taxon>
        <taxon>Chromadorea</taxon>
        <taxon>Rhabditida</taxon>
        <taxon>Tylenchina</taxon>
        <taxon>Panagrolaimomorpha</taxon>
        <taxon>Strongyloidoidea</taxon>
        <taxon>Steinernematidae</taxon>
        <taxon>Steinernema</taxon>
    </lineage>
</organism>
<dbReference type="EMBL" id="AZBU02000004">
    <property type="protein sequence ID" value="TKR82942.1"/>
    <property type="molecule type" value="Genomic_DNA"/>
</dbReference>
<protein>
    <submittedName>
        <fullName evidence="1">Uncharacterized protein</fullName>
    </submittedName>
</protein>
<dbReference type="Proteomes" id="UP000298663">
    <property type="component" value="Unassembled WGS sequence"/>
</dbReference>
<gene>
    <name evidence="1" type="ORF">L596_016610</name>
</gene>
<name>A0A4U5NJC7_STECR</name>
<keyword evidence="2" id="KW-1185">Reference proteome</keyword>
<evidence type="ECO:0000313" key="2">
    <source>
        <dbReference type="Proteomes" id="UP000298663"/>
    </source>
</evidence>
<reference evidence="1 2" key="2">
    <citation type="journal article" date="2019" name="G3 (Bethesda)">
        <title>Hybrid Assembly of the Genome of the Entomopathogenic Nematode Steinernema carpocapsae Identifies the X-Chromosome.</title>
        <authorList>
            <person name="Serra L."/>
            <person name="Macchietto M."/>
            <person name="Macias-Munoz A."/>
            <person name="McGill C.J."/>
            <person name="Rodriguez I.M."/>
            <person name="Rodriguez B."/>
            <person name="Murad R."/>
            <person name="Mortazavi A."/>
        </authorList>
    </citation>
    <scope>NUCLEOTIDE SEQUENCE [LARGE SCALE GENOMIC DNA]</scope>
    <source>
        <strain evidence="1 2">ALL</strain>
    </source>
</reference>
<accession>A0A4U5NJC7</accession>
<proteinExistence type="predicted"/>
<comment type="caution">
    <text evidence="1">The sequence shown here is derived from an EMBL/GenBank/DDBJ whole genome shotgun (WGS) entry which is preliminary data.</text>
</comment>
<sequence>MPRIVFQGFVGFHEGSPIHEGLLSFKTHPSLANIGTNHSVLGSFVPQWLQSLENPQIRKNLPPQKRSF</sequence>
<reference evidence="1 2" key="1">
    <citation type="journal article" date="2015" name="Genome Biol.">
        <title>Comparative genomics of Steinernema reveals deeply conserved gene regulatory networks.</title>
        <authorList>
            <person name="Dillman A.R."/>
            <person name="Macchietto M."/>
            <person name="Porter C.F."/>
            <person name="Rogers A."/>
            <person name="Williams B."/>
            <person name="Antoshechkin I."/>
            <person name="Lee M.M."/>
            <person name="Goodwin Z."/>
            <person name="Lu X."/>
            <person name="Lewis E.E."/>
            <person name="Goodrich-Blair H."/>
            <person name="Stock S.P."/>
            <person name="Adams B.J."/>
            <person name="Sternberg P.W."/>
            <person name="Mortazavi A."/>
        </authorList>
    </citation>
    <scope>NUCLEOTIDE SEQUENCE [LARGE SCALE GENOMIC DNA]</scope>
    <source>
        <strain evidence="1 2">ALL</strain>
    </source>
</reference>